<dbReference type="EMBL" id="QYRT01000031">
    <property type="protein sequence ID" value="TIH33798.1"/>
    <property type="molecule type" value="Genomic_DNA"/>
</dbReference>
<accession>A0A4T2BW34</accession>
<name>A0A4T2BW34_9MICO</name>
<comment type="caution">
    <text evidence="1">The sequence shown here is derived from an EMBL/GenBank/DDBJ whole genome shotgun (WGS) entry which is preliminary data.</text>
</comment>
<keyword evidence="2" id="KW-1185">Reference proteome</keyword>
<gene>
    <name evidence="1" type="ORF">D4765_14035</name>
</gene>
<organism evidence="1 2">
    <name type="scientific">Subtercola vilae</name>
    <dbReference type="NCBI Taxonomy" id="2056433"/>
    <lineage>
        <taxon>Bacteria</taxon>
        <taxon>Bacillati</taxon>
        <taxon>Actinomycetota</taxon>
        <taxon>Actinomycetes</taxon>
        <taxon>Micrococcales</taxon>
        <taxon>Microbacteriaceae</taxon>
        <taxon>Subtercola</taxon>
    </lineage>
</organism>
<protein>
    <recommendedName>
        <fullName evidence="3">ImmA/IrrE family metallo-endopeptidase</fullName>
    </recommendedName>
</protein>
<evidence type="ECO:0008006" key="3">
    <source>
        <dbReference type="Google" id="ProtNLM"/>
    </source>
</evidence>
<evidence type="ECO:0000313" key="1">
    <source>
        <dbReference type="EMBL" id="TIH33798.1"/>
    </source>
</evidence>
<evidence type="ECO:0000313" key="2">
    <source>
        <dbReference type="Proteomes" id="UP000306192"/>
    </source>
</evidence>
<dbReference type="RefSeq" id="WP_136642921.1">
    <property type="nucleotide sequence ID" value="NZ_QYRT01000031.1"/>
</dbReference>
<dbReference type="AlphaFoldDB" id="A0A4T2BW34"/>
<reference evidence="1 2" key="1">
    <citation type="journal article" date="2019" name="Microorganisms">
        <title>Systematic Affiliation and Genome Analysis of Subtercola vilae DB165(T) with Particular Emphasis on Cold Adaptation of an Isolate from a High-Altitude Cold Volcano Lake.</title>
        <authorList>
            <person name="Villalobos A.S."/>
            <person name="Wiese J."/>
            <person name="Imhoff J.F."/>
            <person name="Dorador C."/>
            <person name="Keller A."/>
            <person name="Hentschel U."/>
        </authorList>
    </citation>
    <scope>NUCLEOTIDE SEQUENCE [LARGE SCALE GENOMIC DNA]</scope>
    <source>
        <strain evidence="1 2">DB165</strain>
    </source>
</reference>
<proteinExistence type="predicted"/>
<dbReference type="Proteomes" id="UP000306192">
    <property type="component" value="Unassembled WGS sequence"/>
</dbReference>
<sequence length="151" mass="17232">MRAEQAFVKHGLSRIRTAEDLQQLVTEISGKPVELKLISDTNMKTTTALWIEDQRRHRIILRKQDRPLYRARGLHHEYAHIILGHPTCIGHVADPLIRRERTFGDQTMSAAINADEAGDAAQWEGEAEYLAGLIARTLLHPIYLDDERLFG</sequence>